<accession>W4G1I9</accession>
<reference evidence="1" key="1">
    <citation type="submission" date="2013-12" db="EMBL/GenBank/DDBJ databases">
        <title>The Genome Sequence of Aphanomyces astaci APO3.</title>
        <authorList>
            <consortium name="The Broad Institute Genomics Platform"/>
            <person name="Russ C."/>
            <person name="Tyler B."/>
            <person name="van West P."/>
            <person name="Dieguez-Uribeondo J."/>
            <person name="Young S.K."/>
            <person name="Zeng Q."/>
            <person name="Gargeya S."/>
            <person name="Fitzgerald M."/>
            <person name="Abouelleil A."/>
            <person name="Alvarado L."/>
            <person name="Chapman S.B."/>
            <person name="Gainer-Dewar J."/>
            <person name="Goldberg J."/>
            <person name="Griggs A."/>
            <person name="Gujja S."/>
            <person name="Hansen M."/>
            <person name="Howarth C."/>
            <person name="Imamovic A."/>
            <person name="Ireland A."/>
            <person name="Larimer J."/>
            <person name="McCowan C."/>
            <person name="Murphy C."/>
            <person name="Pearson M."/>
            <person name="Poon T.W."/>
            <person name="Priest M."/>
            <person name="Roberts A."/>
            <person name="Saif S."/>
            <person name="Shea T."/>
            <person name="Sykes S."/>
            <person name="Wortman J."/>
            <person name="Nusbaum C."/>
            <person name="Birren B."/>
        </authorList>
    </citation>
    <scope>NUCLEOTIDE SEQUENCE [LARGE SCALE GENOMIC DNA]</scope>
    <source>
        <strain evidence="1">APO3</strain>
    </source>
</reference>
<dbReference type="VEuPathDB" id="FungiDB:H257_11959"/>
<dbReference type="GO" id="GO:0033540">
    <property type="term" value="P:fatty acid beta-oxidation using acyl-CoA oxidase"/>
    <property type="evidence" value="ECO:0007669"/>
    <property type="project" value="TreeGrafter"/>
</dbReference>
<dbReference type="OrthoDB" id="538336at2759"/>
<dbReference type="GO" id="GO:0055088">
    <property type="term" value="P:lipid homeostasis"/>
    <property type="evidence" value="ECO:0007669"/>
    <property type="project" value="TreeGrafter"/>
</dbReference>
<dbReference type="STRING" id="112090.W4G1I9"/>
<evidence type="ECO:0000313" key="1">
    <source>
        <dbReference type="EMBL" id="ETV73141.1"/>
    </source>
</evidence>
<dbReference type="InterPro" id="IPR012258">
    <property type="entry name" value="Acyl-CoA_oxidase"/>
</dbReference>
<dbReference type="GO" id="GO:0071949">
    <property type="term" value="F:FAD binding"/>
    <property type="evidence" value="ECO:0007669"/>
    <property type="project" value="InterPro"/>
</dbReference>
<dbReference type="RefSeq" id="XP_009837346.1">
    <property type="nucleotide sequence ID" value="XM_009839044.1"/>
</dbReference>
<dbReference type="GO" id="GO:0003997">
    <property type="term" value="F:acyl-CoA oxidase activity"/>
    <property type="evidence" value="ECO:0007669"/>
    <property type="project" value="InterPro"/>
</dbReference>
<dbReference type="PANTHER" id="PTHR10909">
    <property type="entry name" value="ELECTRON TRANSPORT OXIDOREDUCTASE"/>
    <property type="match status" value="1"/>
</dbReference>
<dbReference type="SUPFAM" id="SSF47203">
    <property type="entry name" value="Acyl-CoA dehydrogenase C-terminal domain-like"/>
    <property type="match status" value="1"/>
</dbReference>
<dbReference type="PANTHER" id="PTHR10909:SF382">
    <property type="entry name" value="ACYL-COENZYME A OXIDASE"/>
    <property type="match status" value="1"/>
</dbReference>
<dbReference type="GeneID" id="20813955"/>
<sequence length="125" mass="13492">MLDALSQVSGDGTFTSHVSSKRGRFLAVADQLLSGRVCIASMFMGGTKLSLAIAMRYYSFVAYSSPNVKGVMPRYPASRATVGPKGKSDTAILHYGLQKQALLPLVARTYVLAHGLYVVKDKYKA</sequence>
<proteinExistence type="predicted"/>
<dbReference type="EMBL" id="KI913150">
    <property type="protein sequence ID" value="ETV73141.1"/>
    <property type="molecule type" value="Genomic_DNA"/>
</dbReference>
<dbReference type="GO" id="GO:0005777">
    <property type="term" value="C:peroxisome"/>
    <property type="evidence" value="ECO:0007669"/>
    <property type="project" value="InterPro"/>
</dbReference>
<gene>
    <name evidence="1" type="ORF">H257_11959</name>
</gene>
<dbReference type="AlphaFoldDB" id="W4G1I9"/>
<dbReference type="GO" id="GO:0005504">
    <property type="term" value="F:fatty acid binding"/>
    <property type="evidence" value="ECO:0007669"/>
    <property type="project" value="TreeGrafter"/>
</dbReference>
<dbReference type="Gene3D" id="1.20.140.10">
    <property type="entry name" value="Butyryl-CoA Dehydrogenase, subunit A, domain 3"/>
    <property type="match status" value="1"/>
</dbReference>
<dbReference type="InterPro" id="IPR036250">
    <property type="entry name" value="AcylCo_DH-like_C"/>
</dbReference>
<name>W4G1I9_APHAT</name>
<protein>
    <submittedName>
        <fullName evidence="1">Uncharacterized protein</fullName>
    </submittedName>
</protein>
<organism evidence="1">
    <name type="scientific">Aphanomyces astaci</name>
    <name type="common">Crayfish plague agent</name>
    <dbReference type="NCBI Taxonomy" id="112090"/>
    <lineage>
        <taxon>Eukaryota</taxon>
        <taxon>Sar</taxon>
        <taxon>Stramenopiles</taxon>
        <taxon>Oomycota</taxon>
        <taxon>Saprolegniomycetes</taxon>
        <taxon>Saprolegniales</taxon>
        <taxon>Verrucalvaceae</taxon>
        <taxon>Aphanomyces</taxon>
    </lineage>
</organism>